<reference evidence="5 6" key="1">
    <citation type="submission" date="2020-10" db="EMBL/GenBank/DDBJ databases">
        <title>Complete genome sequence of Paludibaculum fermentans P105T, a facultatively anaerobic acidobacterium capable of dissimilatory Fe(III) reduction.</title>
        <authorList>
            <person name="Dedysh S.N."/>
            <person name="Beletsky A.V."/>
            <person name="Kulichevskaya I.S."/>
            <person name="Mardanov A.V."/>
            <person name="Ravin N.V."/>
        </authorList>
    </citation>
    <scope>NUCLEOTIDE SEQUENCE [LARGE SCALE GENOMIC DNA]</scope>
    <source>
        <strain evidence="5 6">P105</strain>
    </source>
</reference>
<dbReference type="GO" id="GO:0046872">
    <property type="term" value="F:metal ion binding"/>
    <property type="evidence" value="ECO:0007669"/>
    <property type="project" value="UniProtKB-KW"/>
</dbReference>
<dbReference type="SUPFAM" id="SSF53187">
    <property type="entry name" value="Zn-dependent exopeptidases"/>
    <property type="match status" value="1"/>
</dbReference>
<keyword evidence="1" id="KW-0645">Protease</keyword>
<accession>A0A7S7SJW1</accession>
<dbReference type="Pfam" id="PF07687">
    <property type="entry name" value="M20_dimer"/>
    <property type="match status" value="1"/>
</dbReference>
<keyword evidence="3" id="KW-0378">Hydrolase</keyword>
<dbReference type="EMBL" id="CP063849">
    <property type="protein sequence ID" value="QOY88507.1"/>
    <property type="molecule type" value="Genomic_DNA"/>
</dbReference>
<protein>
    <submittedName>
        <fullName evidence="5">Dipeptidase</fullName>
    </submittedName>
</protein>
<proteinExistence type="predicted"/>
<feature type="domain" description="Peptidase M20 dimerisation" evidence="4">
    <location>
        <begin position="194"/>
        <end position="353"/>
    </location>
</feature>
<keyword evidence="6" id="KW-1185">Reference proteome</keyword>
<dbReference type="Pfam" id="PF01546">
    <property type="entry name" value="Peptidase_M20"/>
    <property type="match status" value="1"/>
</dbReference>
<dbReference type="InterPro" id="IPR011650">
    <property type="entry name" value="Peptidase_M20_dimer"/>
</dbReference>
<evidence type="ECO:0000313" key="5">
    <source>
        <dbReference type="EMBL" id="QOY88507.1"/>
    </source>
</evidence>
<dbReference type="Gene3D" id="3.30.70.360">
    <property type="match status" value="1"/>
</dbReference>
<dbReference type="InterPro" id="IPR002933">
    <property type="entry name" value="Peptidase_M20"/>
</dbReference>
<dbReference type="RefSeq" id="WP_194450169.1">
    <property type="nucleotide sequence ID" value="NZ_CP063849.1"/>
</dbReference>
<dbReference type="NCBIfam" id="NF006053">
    <property type="entry name" value="PRK08201.1"/>
    <property type="match status" value="1"/>
</dbReference>
<evidence type="ECO:0000259" key="4">
    <source>
        <dbReference type="Pfam" id="PF07687"/>
    </source>
</evidence>
<dbReference type="PANTHER" id="PTHR43270:SF12">
    <property type="entry name" value="SUCCINYL-DIAMINOPIMELATE DESUCCINYLASE"/>
    <property type="match status" value="1"/>
</dbReference>
<sequence>MSQAIDSFVSSNSGRFLEELNQFLRIPSISTSPEHVSDVAAAAEFVASSLKTAGLENVEIIPTERHPLVYADWLHAPGKPTVLCYGHYDVQPPDPLELWHTPPFEPTVRDGNLYARGSADDKGQMYMHVKAVEALFAVYGKLPINVKFLIEGEEEVGGASITKYVAANPAKLKADVALVSDTALYAEGIPTLCIGLRGLIYMEVEATGPMRDLHSGLYGGAAPNAVYGLIELLAKAKDAGGRIQIPGFYDQVAEPAPAEIASWKSLPFSEAEFLKKEVGASRLTGEADRMVLERVWSRPTLEVHGIAGGFTGAGAKTVIPATATAKVSMRMVPDQDPDQMYAAFEQWVADNTPAGIQTKVRKLSGGPAVIVNPEHPAIHQAAVAFKDIMNADTVFIRSGGSVPIVGDFAHHLGIPTVMMGLGLPDDGLHSPNEKFKLDNFYLGIRTVAHFFEKYGA</sequence>
<name>A0A7S7SJW1_PALFE</name>
<evidence type="ECO:0000256" key="3">
    <source>
        <dbReference type="ARBA" id="ARBA00022801"/>
    </source>
</evidence>
<dbReference type="GO" id="GO:0006508">
    <property type="term" value="P:proteolysis"/>
    <property type="evidence" value="ECO:0007669"/>
    <property type="project" value="UniProtKB-KW"/>
</dbReference>
<keyword evidence="2" id="KW-0479">Metal-binding</keyword>
<dbReference type="InterPro" id="IPR051458">
    <property type="entry name" value="Cyt/Met_Dipeptidase"/>
</dbReference>
<dbReference type="Gene3D" id="3.40.630.10">
    <property type="entry name" value="Zn peptidases"/>
    <property type="match status" value="1"/>
</dbReference>
<dbReference type="GO" id="GO:0008233">
    <property type="term" value="F:peptidase activity"/>
    <property type="evidence" value="ECO:0007669"/>
    <property type="project" value="UniProtKB-KW"/>
</dbReference>
<dbReference type="Proteomes" id="UP000593892">
    <property type="component" value="Chromosome"/>
</dbReference>
<dbReference type="PANTHER" id="PTHR43270">
    <property type="entry name" value="BETA-ALA-HIS DIPEPTIDASE"/>
    <property type="match status" value="1"/>
</dbReference>
<evidence type="ECO:0000256" key="1">
    <source>
        <dbReference type="ARBA" id="ARBA00022670"/>
    </source>
</evidence>
<dbReference type="NCBIfam" id="NF005914">
    <property type="entry name" value="PRK07907.1"/>
    <property type="match status" value="1"/>
</dbReference>
<evidence type="ECO:0000313" key="6">
    <source>
        <dbReference type="Proteomes" id="UP000593892"/>
    </source>
</evidence>
<dbReference type="KEGG" id="pfer:IRI77_00645"/>
<organism evidence="5 6">
    <name type="scientific">Paludibaculum fermentans</name>
    <dbReference type="NCBI Taxonomy" id="1473598"/>
    <lineage>
        <taxon>Bacteria</taxon>
        <taxon>Pseudomonadati</taxon>
        <taxon>Acidobacteriota</taxon>
        <taxon>Terriglobia</taxon>
        <taxon>Bryobacterales</taxon>
        <taxon>Bryobacteraceae</taxon>
        <taxon>Paludibaculum</taxon>
    </lineage>
</organism>
<gene>
    <name evidence="5" type="ORF">IRI77_00645</name>
</gene>
<evidence type="ECO:0000256" key="2">
    <source>
        <dbReference type="ARBA" id="ARBA00022723"/>
    </source>
</evidence>
<dbReference type="NCBIfam" id="NF006579">
    <property type="entry name" value="PRK09104.1"/>
    <property type="match status" value="1"/>
</dbReference>
<dbReference type="AlphaFoldDB" id="A0A7S7SJW1"/>